<evidence type="ECO:0000256" key="1">
    <source>
        <dbReference type="SAM" id="MobiDB-lite"/>
    </source>
</evidence>
<dbReference type="Proteomes" id="UP000053317">
    <property type="component" value="Unassembled WGS sequence"/>
</dbReference>
<dbReference type="EMBL" id="LCWF01000072">
    <property type="protein sequence ID" value="KKY22870.1"/>
    <property type="molecule type" value="Genomic_DNA"/>
</dbReference>
<dbReference type="PANTHER" id="PTHR36587">
    <property type="entry name" value="EXPRESSION SITE-ASSOCIATED GENE 3 (ESAG3)-LIKE PROTEIN"/>
    <property type="match status" value="1"/>
</dbReference>
<comment type="caution">
    <text evidence="2">The sequence shown here is derived from an EMBL/GenBank/DDBJ whole genome shotgun (WGS) entry which is preliminary data.</text>
</comment>
<dbReference type="OrthoDB" id="422736at2759"/>
<dbReference type="PANTHER" id="PTHR36587:SF2">
    <property type="entry name" value="EXPRESSION SITE-ASSOCIATED GENE 3 (ESAG3)-LIKE PROTEIN"/>
    <property type="match status" value="1"/>
</dbReference>
<name>A0A0G2H274_PHACM</name>
<protein>
    <submittedName>
        <fullName evidence="2">Uncharacterized protein</fullName>
    </submittedName>
</protein>
<organism evidence="2 3">
    <name type="scientific">Phaeomoniella chlamydospora</name>
    <name type="common">Phaeoacremonium chlamydosporum</name>
    <dbReference type="NCBI Taxonomy" id="158046"/>
    <lineage>
        <taxon>Eukaryota</taxon>
        <taxon>Fungi</taxon>
        <taxon>Dikarya</taxon>
        <taxon>Ascomycota</taxon>
        <taxon>Pezizomycotina</taxon>
        <taxon>Eurotiomycetes</taxon>
        <taxon>Chaetothyriomycetidae</taxon>
        <taxon>Phaeomoniellales</taxon>
        <taxon>Phaeomoniellaceae</taxon>
        <taxon>Phaeomoniella</taxon>
    </lineage>
</organism>
<reference evidence="2 3" key="1">
    <citation type="submission" date="2015-05" db="EMBL/GenBank/DDBJ databases">
        <title>Distinctive expansion of gene families associated with plant cell wall degradation and secondary metabolism in the genomes of grapevine trunk pathogens.</title>
        <authorList>
            <person name="Lawrence D.P."/>
            <person name="Travadon R."/>
            <person name="Rolshausen P.E."/>
            <person name="Baumgartner K."/>
        </authorList>
    </citation>
    <scope>NUCLEOTIDE SEQUENCE [LARGE SCALE GENOMIC DNA]</scope>
    <source>
        <strain evidence="2">UCRPC4</strain>
    </source>
</reference>
<proteinExistence type="predicted"/>
<reference evidence="2 3" key="2">
    <citation type="submission" date="2015-05" db="EMBL/GenBank/DDBJ databases">
        <authorList>
            <person name="Morales-Cruz A."/>
            <person name="Amrine K.C."/>
            <person name="Cantu D."/>
        </authorList>
    </citation>
    <scope>NUCLEOTIDE SEQUENCE [LARGE SCALE GENOMIC DNA]</scope>
    <source>
        <strain evidence="2">UCRPC4</strain>
    </source>
</reference>
<dbReference type="CDD" id="cd22997">
    <property type="entry name" value="GT_LH"/>
    <property type="match status" value="1"/>
</dbReference>
<feature type="region of interest" description="Disordered" evidence="1">
    <location>
        <begin position="187"/>
        <end position="212"/>
    </location>
</feature>
<accession>A0A0G2H274</accession>
<dbReference type="AlphaFoldDB" id="A0A0G2H274"/>
<sequence length="492" mass="55810">MPSQISNIKQKVIVHHNGTDKAAHSVASSPAESSDRFLHVLITAPETSLNLCKTILSLTVLRYPPPTLLNFRHSYRNSNETWAELSVRSANEWMRNKKSLKDEDLVLLVNEDGAWFQLPPSTVIGRFKSLTEQLNENLRAQYGTITGGSDNSRVSRYTQKILFGADKVCNSATNLQADLACAAVPESPLPEDSWGPQTDKDSQGSHNRPRYLHPRTVIGRAGPLKEFYGYAINLIAEQKLDADYVFSTIFGEQEYQREKWRSTQSTPWSTWLGDKLGSSKTPNISNLHMDVKLGQDYEYGIGLDYSSTLFFTLSRSIKDAEWIQFNDTEGLKTLQERHNIPKPKPVTMPLDLQRTKSPFYRRQAGDETKSPMEENFDLPDPKSLDWSNLMLAINAHSKKVSPLLVLEGEDEEHIGNWWSQLWFHPWAKALLQKAIDEPPALLYRDRTAFLTGSQPEAIMSPTPEEYGGAWIDNGKWLSWDKLCSAYEDEIFA</sequence>
<evidence type="ECO:0000313" key="3">
    <source>
        <dbReference type="Proteomes" id="UP000053317"/>
    </source>
</evidence>
<keyword evidence="3" id="KW-1185">Reference proteome</keyword>
<evidence type="ECO:0000313" key="2">
    <source>
        <dbReference type="EMBL" id="KKY22870.1"/>
    </source>
</evidence>
<gene>
    <name evidence="2" type="ORF">UCRPC4_g03070</name>
</gene>